<protein>
    <submittedName>
        <fullName evidence="1">Uncharacterized protein</fullName>
    </submittedName>
</protein>
<dbReference type="SUPFAM" id="SSF56672">
    <property type="entry name" value="DNA/RNA polymerases"/>
    <property type="match status" value="1"/>
</dbReference>
<organism evidence="1 2">
    <name type="scientific">Paramuricea clavata</name>
    <name type="common">Red gorgonian</name>
    <name type="synonym">Violescent sea-whip</name>
    <dbReference type="NCBI Taxonomy" id="317549"/>
    <lineage>
        <taxon>Eukaryota</taxon>
        <taxon>Metazoa</taxon>
        <taxon>Cnidaria</taxon>
        <taxon>Anthozoa</taxon>
        <taxon>Octocorallia</taxon>
        <taxon>Malacalcyonacea</taxon>
        <taxon>Plexauridae</taxon>
        <taxon>Paramuricea</taxon>
    </lineage>
</organism>
<accession>A0A6S7I0Q7</accession>
<dbReference type="InterPro" id="IPR050951">
    <property type="entry name" value="Retrovirus_Pol_polyprotein"/>
</dbReference>
<proteinExistence type="predicted"/>
<keyword evidence="2" id="KW-1185">Reference proteome</keyword>
<dbReference type="EMBL" id="CACRXK020006415">
    <property type="protein sequence ID" value="CAB4009320.1"/>
    <property type="molecule type" value="Genomic_DNA"/>
</dbReference>
<dbReference type="Proteomes" id="UP001152795">
    <property type="component" value="Unassembled WGS sequence"/>
</dbReference>
<dbReference type="PANTHER" id="PTHR37984">
    <property type="entry name" value="PROTEIN CBG26694"/>
    <property type="match status" value="1"/>
</dbReference>
<dbReference type="OrthoDB" id="10056300at2759"/>
<dbReference type="AlphaFoldDB" id="A0A6S7I0Q7"/>
<dbReference type="InterPro" id="IPR043128">
    <property type="entry name" value="Rev_trsase/Diguanyl_cyclase"/>
</dbReference>
<dbReference type="Gene3D" id="3.30.70.270">
    <property type="match status" value="1"/>
</dbReference>
<gene>
    <name evidence="1" type="ORF">PACLA_8A085667</name>
</gene>
<name>A0A6S7I0Q7_PARCT</name>
<evidence type="ECO:0000313" key="1">
    <source>
        <dbReference type="EMBL" id="CAB4009320.1"/>
    </source>
</evidence>
<dbReference type="PANTHER" id="PTHR37984:SF5">
    <property type="entry name" value="PROTEIN NYNRIN-LIKE"/>
    <property type="match status" value="1"/>
</dbReference>
<reference evidence="1" key="1">
    <citation type="submission" date="2020-04" db="EMBL/GenBank/DDBJ databases">
        <authorList>
            <person name="Alioto T."/>
            <person name="Alioto T."/>
            <person name="Gomez Garrido J."/>
        </authorList>
    </citation>
    <scope>NUCLEOTIDE SEQUENCE</scope>
    <source>
        <strain evidence="1">A484AB</strain>
    </source>
</reference>
<dbReference type="InterPro" id="IPR043502">
    <property type="entry name" value="DNA/RNA_pol_sf"/>
</dbReference>
<dbReference type="Gene3D" id="3.10.10.10">
    <property type="entry name" value="HIV Type 1 Reverse Transcriptase, subunit A, domain 1"/>
    <property type="match status" value="1"/>
</dbReference>
<comment type="caution">
    <text evidence="1">The sequence shown here is derived from an EMBL/GenBank/DDBJ whole genome shotgun (WGS) entry which is preliminary data.</text>
</comment>
<evidence type="ECO:0000313" key="2">
    <source>
        <dbReference type="Proteomes" id="UP001152795"/>
    </source>
</evidence>
<sequence>MGSVSIDYETRDDWTAYIERVEQYFLANNVADDKRVPVLLIVIGGNWLGKITLDWKAINTLATTPPGNPSTRLQEILEKYGDVFEEDIDLLKTTKAKLNLKENSQPKFCKARQVPYALRPKVEVELTKLQNDGILTKVDWSERATLVVPVIKKNGNVRLCGDFKQTINPVLHVQQYPLPRIDAIFASLGGGQKFSKIDL</sequence>